<dbReference type="SUPFAM" id="SSF48435">
    <property type="entry name" value="Bacterial muramidases"/>
    <property type="match status" value="1"/>
</dbReference>
<dbReference type="Gene3D" id="1.10.530.10">
    <property type="match status" value="1"/>
</dbReference>
<dbReference type="RefSeq" id="WP_066609550.1">
    <property type="nucleotide sequence ID" value="NZ_LQQU01000003.1"/>
</dbReference>
<gene>
    <name evidence="6" type="ORF">AVW16_04905</name>
</gene>
<dbReference type="AlphaFoldDB" id="A0A165G524"/>
<dbReference type="InterPro" id="IPR037061">
    <property type="entry name" value="Lytic_TGlycoase_superhlx_L_sf"/>
</dbReference>
<proteinExistence type="inferred from homology"/>
<dbReference type="Gene3D" id="1.25.20.10">
    <property type="entry name" value="Bacterial muramidases"/>
    <property type="match status" value="1"/>
</dbReference>
<dbReference type="GO" id="GO:0042597">
    <property type="term" value="C:periplasmic space"/>
    <property type="evidence" value="ECO:0007669"/>
    <property type="project" value="InterPro"/>
</dbReference>
<dbReference type="InterPro" id="IPR008258">
    <property type="entry name" value="Transglycosylase_SLT_dom_1"/>
</dbReference>
<feature type="chain" id="PRO_5007858058" evidence="3">
    <location>
        <begin position="24"/>
        <end position="618"/>
    </location>
</feature>
<accession>A0A165G524</accession>
<evidence type="ECO:0000259" key="5">
    <source>
        <dbReference type="Pfam" id="PF14718"/>
    </source>
</evidence>
<evidence type="ECO:0000313" key="6">
    <source>
        <dbReference type="EMBL" id="KZE35125.1"/>
    </source>
</evidence>
<keyword evidence="7" id="KW-1185">Reference proteome</keyword>
<evidence type="ECO:0000313" key="7">
    <source>
        <dbReference type="Proteomes" id="UP000076625"/>
    </source>
</evidence>
<evidence type="ECO:0000259" key="4">
    <source>
        <dbReference type="Pfam" id="PF01464"/>
    </source>
</evidence>
<dbReference type="CDD" id="cd13401">
    <property type="entry name" value="Slt70-like"/>
    <property type="match status" value="1"/>
</dbReference>
<dbReference type="SUPFAM" id="SSF53955">
    <property type="entry name" value="Lysozyme-like"/>
    <property type="match status" value="1"/>
</dbReference>
<feature type="signal peptide" evidence="3">
    <location>
        <begin position="1"/>
        <end position="23"/>
    </location>
</feature>
<evidence type="ECO:0000256" key="2">
    <source>
        <dbReference type="ARBA" id="ARBA00022729"/>
    </source>
</evidence>
<name>A0A165G524_9NEIS</name>
<keyword evidence="6" id="KW-0378">Hydrolase</keyword>
<organism evidence="6 7">
    <name type="scientific">Crenobacter luteus</name>
    <dbReference type="NCBI Taxonomy" id="1452487"/>
    <lineage>
        <taxon>Bacteria</taxon>
        <taxon>Pseudomonadati</taxon>
        <taxon>Pseudomonadota</taxon>
        <taxon>Betaproteobacteria</taxon>
        <taxon>Neisseriales</taxon>
        <taxon>Neisseriaceae</taxon>
        <taxon>Crenobacter</taxon>
    </lineage>
</organism>
<evidence type="ECO:0000256" key="1">
    <source>
        <dbReference type="ARBA" id="ARBA00007734"/>
    </source>
</evidence>
<protein>
    <submittedName>
        <fullName evidence="6">Peptidoglycan N-acetylmuramoylhydrolase</fullName>
    </submittedName>
</protein>
<dbReference type="EMBL" id="LQQU01000003">
    <property type="protein sequence ID" value="KZE35125.1"/>
    <property type="molecule type" value="Genomic_DNA"/>
</dbReference>
<dbReference type="GO" id="GO:0004553">
    <property type="term" value="F:hydrolase activity, hydrolyzing O-glycosyl compounds"/>
    <property type="evidence" value="ECO:0007669"/>
    <property type="project" value="InterPro"/>
</dbReference>
<feature type="domain" description="Lytic transglycosylase superhelical linker" evidence="5">
    <location>
        <begin position="404"/>
        <end position="442"/>
    </location>
</feature>
<dbReference type="Pfam" id="PF01464">
    <property type="entry name" value="SLT"/>
    <property type="match status" value="1"/>
</dbReference>
<dbReference type="InterPro" id="IPR012289">
    <property type="entry name" value="Lytic_TGlycosylase_superhlx_L"/>
</dbReference>
<evidence type="ECO:0000256" key="3">
    <source>
        <dbReference type="SAM" id="SignalP"/>
    </source>
</evidence>
<dbReference type="Pfam" id="PF14718">
    <property type="entry name" value="SLT_L"/>
    <property type="match status" value="1"/>
</dbReference>
<dbReference type="PANTHER" id="PTHR37423:SF5">
    <property type="entry name" value="SOLUBLE LYTIC MUREIN TRANSGLYCOSYLASE"/>
    <property type="match status" value="1"/>
</dbReference>
<comment type="caution">
    <text evidence="6">The sequence shown here is derived from an EMBL/GenBank/DDBJ whole genome shotgun (WGS) entry which is preliminary data.</text>
</comment>
<dbReference type="PANTHER" id="PTHR37423">
    <property type="entry name" value="SOLUBLE LYTIC MUREIN TRANSGLYCOSYLASE-RELATED"/>
    <property type="match status" value="1"/>
</dbReference>
<sequence length="618" mass="68939">MTKLFFRPLLAAVLLGLGVAAEAAPADDLVAARDAFRRKDDAALAAYAQAMRDDTLAVYPRYWQAWRALERDDDATVARFLSAEPASALSERVRNEWLKRLGKRGDWERFADEWSRLPEAGRDEESTCLGELMLLRQGRTPGNFDRFLQSRSLPEGCNRLIYAAGNRQLVDRDWLLQRHRLLLAGNFATAARELALATNLPVAGSANLDSDAGREATVGRLLQKARQNVDAAAAELAGVEDALGSARAGFVWGQLALASAKRLNTAVALQWFERADRRQLTTEQWEWWARAALRQGDWPRVERIVRAMPDELENKPGWQYWRARALKAQGRIGEANPLLVRASQGNQYYSLLALEELGNVLDAPTNGARPGQAEIDRLSNEAAIRRALRLFDISSSRGVAEIREDARREWRWAMRGRSDAELLAAAELARRAGFYDMAIFSAERTRDNHDFGLRYLSPYRDVTQRYARQLGVDEAWIYGLIRQESRFVHVARSHVGASGLMQLMPATARWVAGKVGLSSFSVDDIDTNIQLGTWYLRHVLDTLGQPVLATAAYNAGPGRARAWQAGVPLEGAVYAETIPFNETRDYVQKVMANAAYYASGFGHANLSLKARLGTIAAR</sequence>
<dbReference type="InterPro" id="IPR008939">
    <property type="entry name" value="Lytic_TGlycosylase_superhlx_U"/>
</dbReference>
<dbReference type="OrthoDB" id="92254at2"/>
<dbReference type="Gene3D" id="1.10.1240.20">
    <property type="entry name" value="Lytic transglycosylase, superhelical linker domain"/>
    <property type="match status" value="1"/>
</dbReference>
<feature type="domain" description="Transglycosylase SLT" evidence="4">
    <location>
        <begin position="463"/>
        <end position="565"/>
    </location>
</feature>
<comment type="similarity">
    <text evidence="1">Belongs to the transglycosylase Slt family.</text>
</comment>
<dbReference type="Proteomes" id="UP000076625">
    <property type="component" value="Unassembled WGS sequence"/>
</dbReference>
<keyword evidence="2 3" id="KW-0732">Signal</keyword>
<dbReference type="STRING" id="1452487.AVW16_04905"/>
<dbReference type="InterPro" id="IPR023346">
    <property type="entry name" value="Lysozyme-like_dom_sf"/>
</dbReference>
<reference evidence="7" key="1">
    <citation type="submission" date="2016-01" db="EMBL/GenBank/DDBJ databases">
        <title>Draft genome of Chromobacterium sp. F49.</title>
        <authorList>
            <person name="Hong K.W."/>
        </authorList>
    </citation>
    <scope>NUCLEOTIDE SEQUENCE [LARGE SCALE GENOMIC DNA]</scope>
    <source>
        <strain evidence="7">CN10</strain>
    </source>
</reference>